<organism evidence="1 2">
    <name type="scientific">Anaerococcus cruorum</name>
    <dbReference type="NCBI Taxonomy" id="3115617"/>
    <lineage>
        <taxon>Bacteria</taxon>
        <taxon>Bacillati</taxon>
        <taxon>Bacillota</taxon>
        <taxon>Tissierellia</taxon>
        <taxon>Tissierellales</taxon>
        <taxon>Peptoniphilaceae</taxon>
        <taxon>Anaerococcus</taxon>
    </lineage>
</organism>
<accession>A0ABW9MXQ6</accession>
<dbReference type="EMBL" id="JBGMEH010000008">
    <property type="protein sequence ID" value="MFO3716627.1"/>
    <property type="molecule type" value="Genomic_DNA"/>
</dbReference>
<dbReference type="Proteomes" id="UP001638015">
    <property type="component" value="Unassembled WGS sequence"/>
</dbReference>
<gene>
    <name evidence="1" type="ORF">ACCQ40_07635</name>
</gene>
<dbReference type="RefSeq" id="WP_410033259.1">
    <property type="nucleotide sequence ID" value="NZ_JBGMEH010000008.1"/>
</dbReference>
<comment type="caution">
    <text evidence="1">The sequence shown here is derived from an EMBL/GenBank/DDBJ whole genome shotgun (WGS) entry which is preliminary data.</text>
</comment>
<evidence type="ECO:0008006" key="3">
    <source>
        <dbReference type="Google" id="ProtNLM"/>
    </source>
</evidence>
<keyword evidence="2" id="KW-1185">Reference proteome</keyword>
<evidence type="ECO:0000313" key="1">
    <source>
        <dbReference type="EMBL" id="MFO3716627.1"/>
    </source>
</evidence>
<name>A0ABW9MXQ6_9FIRM</name>
<evidence type="ECO:0000313" key="2">
    <source>
        <dbReference type="Proteomes" id="UP001638015"/>
    </source>
</evidence>
<reference evidence="1 2" key="1">
    <citation type="journal article" date="2025" name="Anaerobe">
        <title>Description of Anaerococcus kampingiae sp. nov., Anaerococcus groningensis sp. nov., Anaerococcus martiniensis sp. nov., and Anaerococcus cruorum sp. nov., isolated from human clinical specimens.</title>
        <authorList>
            <person name="Boiten K.E."/>
            <person name="Meijer J."/>
            <person name="van Wezel E.M."/>
            <person name="Veloo A.C.M."/>
        </authorList>
    </citation>
    <scope>NUCLEOTIDE SEQUENCE [LARGE SCALE GENOMIC DNA]</scope>
    <source>
        <strain evidence="1 2">ENR1039</strain>
    </source>
</reference>
<proteinExistence type="predicted"/>
<sequence>MTNIKQFYNGVNFDKIEATKGEEMKILLIILVALSLNSCETAQDFMYENFSLQKNIDMADENSRKNIEGDFKLDDFGYTFPPNVGRFVQNGFTYNASLDGEAQRENLETIPAGKTADIYLKKDDNQIYVKATNTSGSDINILDAQINYIEISNFELTNMDFSLGDIKFGDALYEIETKVADKEIIELRQNTKDAQNDQYYMYLNGQYVAIFTMYQGKLAGVEIIPNESLSSYK</sequence>
<protein>
    <recommendedName>
        <fullName evidence="3">DUF4397 domain-containing protein</fullName>
    </recommendedName>
</protein>